<keyword evidence="3" id="KW-1185">Reference proteome</keyword>
<dbReference type="AlphaFoldDB" id="A0A1Y3B241"/>
<dbReference type="OrthoDB" id="88467at2759"/>
<dbReference type="EMBL" id="MUJZ01048912">
    <property type="protein sequence ID" value="OTF74048.1"/>
    <property type="molecule type" value="Genomic_DNA"/>
</dbReference>
<accession>A0A1Y3B241</accession>
<gene>
    <name evidence="2" type="ORF">BLA29_003250</name>
</gene>
<dbReference type="InterPro" id="IPR002049">
    <property type="entry name" value="LE_dom"/>
</dbReference>
<dbReference type="Pfam" id="PF00053">
    <property type="entry name" value="EGF_laminin"/>
    <property type="match status" value="1"/>
</dbReference>
<protein>
    <recommendedName>
        <fullName evidence="1">Laminin EGF-like domain-containing protein</fullName>
    </recommendedName>
</protein>
<dbReference type="Proteomes" id="UP000194236">
    <property type="component" value="Unassembled WGS sequence"/>
</dbReference>
<evidence type="ECO:0000313" key="3">
    <source>
        <dbReference type="Proteomes" id="UP000194236"/>
    </source>
</evidence>
<reference evidence="2 3" key="1">
    <citation type="submission" date="2017-03" db="EMBL/GenBank/DDBJ databases">
        <title>Genome Survey of Euroglyphus maynei.</title>
        <authorList>
            <person name="Arlian L.G."/>
            <person name="Morgan M.S."/>
            <person name="Rider S.D."/>
        </authorList>
    </citation>
    <scope>NUCLEOTIDE SEQUENCE [LARGE SCALE GENOMIC DNA]</scope>
    <source>
        <strain evidence="2">Arlian Lab</strain>
        <tissue evidence="2">Whole body</tissue>
    </source>
</reference>
<sequence>MGSINQKCNDFNGKCQCKPGIKGHRCDRCPINTHLTNEGCVHDSLNNNNGTSCSRNHCRYGSICQSNGSCACNFNCKSIHNHHHHHQQQTIW</sequence>
<evidence type="ECO:0000259" key="1">
    <source>
        <dbReference type="Pfam" id="PF00053"/>
    </source>
</evidence>
<comment type="caution">
    <text evidence="2">The sequence shown here is derived from an EMBL/GenBank/DDBJ whole genome shotgun (WGS) entry which is preliminary data.</text>
</comment>
<proteinExistence type="predicted"/>
<feature type="domain" description="Laminin EGF-like" evidence="1">
    <location>
        <begin position="2"/>
        <end position="35"/>
    </location>
</feature>
<organism evidence="2 3">
    <name type="scientific">Euroglyphus maynei</name>
    <name type="common">Mayne's house dust mite</name>
    <dbReference type="NCBI Taxonomy" id="6958"/>
    <lineage>
        <taxon>Eukaryota</taxon>
        <taxon>Metazoa</taxon>
        <taxon>Ecdysozoa</taxon>
        <taxon>Arthropoda</taxon>
        <taxon>Chelicerata</taxon>
        <taxon>Arachnida</taxon>
        <taxon>Acari</taxon>
        <taxon>Acariformes</taxon>
        <taxon>Sarcoptiformes</taxon>
        <taxon>Astigmata</taxon>
        <taxon>Psoroptidia</taxon>
        <taxon>Analgoidea</taxon>
        <taxon>Pyroglyphidae</taxon>
        <taxon>Pyroglyphinae</taxon>
        <taxon>Euroglyphus</taxon>
    </lineage>
</organism>
<evidence type="ECO:0000313" key="2">
    <source>
        <dbReference type="EMBL" id="OTF74048.1"/>
    </source>
</evidence>
<dbReference type="Gene3D" id="2.10.25.10">
    <property type="entry name" value="Laminin"/>
    <property type="match status" value="1"/>
</dbReference>
<name>A0A1Y3B241_EURMA</name>
<dbReference type="CDD" id="cd00055">
    <property type="entry name" value="EGF_Lam"/>
    <property type="match status" value="1"/>
</dbReference>